<dbReference type="Proteomes" id="UP000031129">
    <property type="component" value="Chromosome"/>
</dbReference>
<keyword evidence="2" id="KW-1185">Reference proteome</keyword>
<proteinExistence type="predicted"/>
<sequence>MFSLIRKITKKIFKKTGKIPNFSFCLSQEKKQIQFFNEIFIEKLDFRLVLLNDENQKLENKKYEIINLDFKYSKHKNQHFLPFEVQHKFCKIKGSIIISLEKDQIIIEKRINANKTIKSAIKTKIILSNQAIKKVKANQISTNFKSYSINYFSTYQNWVLKNEKELIDLLEMKDNKNYLKNWKTGNNNKNYHTIKIKIGLKNEKI</sequence>
<evidence type="ECO:0000313" key="2">
    <source>
        <dbReference type="Proteomes" id="UP000031129"/>
    </source>
</evidence>
<dbReference type="STRING" id="743971.MYF_00855"/>
<dbReference type="HOGENOM" id="CLU_1336270_0_0_14"/>
<dbReference type="OrthoDB" id="401032at2"/>
<evidence type="ECO:0000313" key="1">
    <source>
        <dbReference type="EMBL" id="AJC49724.1"/>
    </source>
</evidence>
<dbReference type="AlphaFoldDB" id="A0A0A8E6Y3"/>
<name>A0A0A8E6Y3_MESFC</name>
<dbReference type="KEGG" id="mfq:MYF_00855"/>
<accession>A0A0A8E6Y3</accession>
<gene>
    <name evidence="1" type="ORF">MYF_00855</name>
</gene>
<dbReference type="RefSeq" id="WP_002557635.1">
    <property type="nucleotide sequence ID" value="NZ_CP007585.1"/>
</dbReference>
<reference evidence="1 2" key="1">
    <citation type="journal article" date="2015" name="Genome Announc.">
        <title>Complete Genome Sequence of Mycoplasma flocculare Strain Ms42T (ATCC 27399T).</title>
        <authorList>
            <person name="Calcutt M.J."/>
            <person name="Foecking M.F."/>
            <person name="Heidari M.B."/>
            <person name="McIntosh M.A."/>
        </authorList>
    </citation>
    <scope>NUCLEOTIDE SEQUENCE [LARGE SCALE GENOMIC DNA]</scope>
    <source>
        <strain evidence="2">ATCC 27399</strain>
    </source>
</reference>
<dbReference type="EMBL" id="CP007585">
    <property type="protein sequence ID" value="AJC49724.1"/>
    <property type="molecule type" value="Genomic_DNA"/>
</dbReference>
<protein>
    <submittedName>
        <fullName evidence="1">Uncharacterized protein</fullName>
    </submittedName>
</protein>
<organism evidence="1 2">
    <name type="scientific">Mesomycoplasma flocculare ATCC 27399</name>
    <dbReference type="NCBI Taxonomy" id="743971"/>
    <lineage>
        <taxon>Bacteria</taxon>
        <taxon>Bacillati</taxon>
        <taxon>Mycoplasmatota</taxon>
        <taxon>Mycoplasmoidales</taxon>
        <taxon>Metamycoplasmataceae</taxon>
        <taxon>Mesomycoplasma</taxon>
    </lineage>
</organism>